<accession>A0A0R1F9J1</accession>
<dbReference type="eggNOG" id="COG2153">
    <property type="taxonomic scope" value="Bacteria"/>
</dbReference>
<evidence type="ECO:0000313" key="4">
    <source>
        <dbReference type="EMBL" id="KRK18357.1"/>
    </source>
</evidence>
<dbReference type="InterPro" id="IPR050832">
    <property type="entry name" value="Bact_Acetyltransf"/>
</dbReference>
<dbReference type="GeneID" id="65917878"/>
<dbReference type="RefSeq" id="WP_010011961.1">
    <property type="nucleotide sequence ID" value="NZ_AZCN01000017.1"/>
</dbReference>
<proteinExistence type="predicted"/>
<sequence>MQLKVNATNWQRSAAFAVRMQVFVRERGLALQDEFDDQDNDGTIYAVIYHNDEPVATGRFKQLDATTMRPGRIATLASQRGNGLGAKIIIALEQVGRQHGCTQSVIHSELTAQGFYAKLGYQPSGEPFSEDGVPCILLTKQLTPVID</sequence>
<dbReference type="CDD" id="cd04301">
    <property type="entry name" value="NAT_SF"/>
    <property type="match status" value="1"/>
</dbReference>
<keyword evidence="2" id="KW-0012">Acyltransferase</keyword>
<organism evidence="4 5">
    <name type="scientific">Loigolactobacillus coryniformis subsp. coryniformis KCTC 3167 = DSM 20001</name>
    <dbReference type="NCBI Taxonomy" id="913848"/>
    <lineage>
        <taxon>Bacteria</taxon>
        <taxon>Bacillati</taxon>
        <taxon>Bacillota</taxon>
        <taxon>Bacilli</taxon>
        <taxon>Lactobacillales</taxon>
        <taxon>Lactobacillaceae</taxon>
        <taxon>Loigolactobacillus</taxon>
    </lineage>
</organism>
<dbReference type="InterPro" id="IPR000182">
    <property type="entry name" value="GNAT_dom"/>
</dbReference>
<feature type="domain" description="N-acetyltransferase" evidence="3">
    <location>
        <begin position="1"/>
        <end position="143"/>
    </location>
</feature>
<dbReference type="PROSITE" id="PS51186">
    <property type="entry name" value="GNAT"/>
    <property type="match status" value="1"/>
</dbReference>
<dbReference type="Pfam" id="PF00583">
    <property type="entry name" value="Acetyltransf_1"/>
    <property type="match status" value="1"/>
</dbReference>
<dbReference type="SUPFAM" id="SSF55729">
    <property type="entry name" value="Acyl-CoA N-acyltransferases (Nat)"/>
    <property type="match status" value="1"/>
</dbReference>
<dbReference type="AlphaFoldDB" id="A0A0R1F9J1"/>
<keyword evidence="1 4" id="KW-0808">Transferase</keyword>
<dbReference type="PANTHER" id="PTHR43877:SF2">
    <property type="entry name" value="AMINOALKYLPHOSPHONATE N-ACETYLTRANSFERASE-RELATED"/>
    <property type="match status" value="1"/>
</dbReference>
<dbReference type="Gene3D" id="3.40.630.30">
    <property type="match status" value="1"/>
</dbReference>
<evidence type="ECO:0000259" key="3">
    <source>
        <dbReference type="PROSITE" id="PS51186"/>
    </source>
</evidence>
<evidence type="ECO:0000256" key="1">
    <source>
        <dbReference type="ARBA" id="ARBA00022679"/>
    </source>
</evidence>
<gene>
    <name evidence="4" type="ORF">FD22_GL000626</name>
</gene>
<evidence type="ECO:0000313" key="5">
    <source>
        <dbReference type="Proteomes" id="UP000051181"/>
    </source>
</evidence>
<protein>
    <submittedName>
        <fullName evidence="4">GCN5-like N-acetyltransferase</fullName>
    </submittedName>
</protein>
<dbReference type="PANTHER" id="PTHR43877">
    <property type="entry name" value="AMINOALKYLPHOSPHONATE N-ACETYLTRANSFERASE-RELATED-RELATED"/>
    <property type="match status" value="1"/>
</dbReference>
<dbReference type="InterPro" id="IPR016181">
    <property type="entry name" value="Acyl_CoA_acyltransferase"/>
</dbReference>
<reference evidence="4 5" key="1">
    <citation type="journal article" date="2015" name="Genome Announc.">
        <title>Expanding the biotechnology potential of lactobacilli through comparative genomics of 213 strains and associated genera.</title>
        <authorList>
            <person name="Sun Z."/>
            <person name="Harris H.M."/>
            <person name="McCann A."/>
            <person name="Guo C."/>
            <person name="Argimon S."/>
            <person name="Zhang W."/>
            <person name="Yang X."/>
            <person name="Jeffery I.B."/>
            <person name="Cooney J.C."/>
            <person name="Kagawa T.F."/>
            <person name="Liu W."/>
            <person name="Song Y."/>
            <person name="Salvetti E."/>
            <person name="Wrobel A."/>
            <person name="Rasinkangas P."/>
            <person name="Parkhill J."/>
            <person name="Rea M.C."/>
            <person name="O'Sullivan O."/>
            <person name="Ritari J."/>
            <person name="Douillard F.P."/>
            <person name="Paul Ross R."/>
            <person name="Yang R."/>
            <person name="Briner A.E."/>
            <person name="Felis G.E."/>
            <person name="de Vos W.M."/>
            <person name="Barrangou R."/>
            <person name="Klaenhammer T.R."/>
            <person name="Caufield P.W."/>
            <person name="Cui Y."/>
            <person name="Zhang H."/>
            <person name="O'Toole P.W."/>
        </authorList>
    </citation>
    <scope>NUCLEOTIDE SEQUENCE [LARGE SCALE GENOMIC DNA]</scope>
    <source>
        <strain evidence="4 5">DSM 20001</strain>
    </source>
</reference>
<dbReference type="PATRIC" id="fig|913848.6.peg.644"/>
<dbReference type="EMBL" id="AZCN01000017">
    <property type="protein sequence ID" value="KRK18357.1"/>
    <property type="molecule type" value="Genomic_DNA"/>
</dbReference>
<dbReference type="GO" id="GO:0016747">
    <property type="term" value="F:acyltransferase activity, transferring groups other than amino-acyl groups"/>
    <property type="evidence" value="ECO:0007669"/>
    <property type="project" value="InterPro"/>
</dbReference>
<dbReference type="Proteomes" id="UP000051181">
    <property type="component" value="Unassembled WGS sequence"/>
</dbReference>
<comment type="caution">
    <text evidence="4">The sequence shown here is derived from an EMBL/GenBank/DDBJ whole genome shotgun (WGS) entry which is preliminary data.</text>
</comment>
<name>A0A0R1F9J1_9LACO</name>
<evidence type="ECO:0000256" key="2">
    <source>
        <dbReference type="ARBA" id="ARBA00023315"/>
    </source>
</evidence>